<evidence type="ECO:0000256" key="11">
    <source>
        <dbReference type="HAMAP-Rule" id="MF_00364"/>
    </source>
</evidence>
<keyword evidence="14" id="KW-1185">Reference proteome</keyword>
<organism evidence="13 14">
    <name type="scientific">Oceanisphaera avium</name>
    <dbReference type="NCBI Taxonomy" id="1903694"/>
    <lineage>
        <taxon>Bacteria</taxon>
        <taxon>Pseudomonadati</taxon>
        <taxon>Pseudomonadota</taxon>
        <taxon>Gammaproteobacteria</taxon>
        <taxon>Aeromonadales</taxon>
        <taxon>Aeromonadaceae</taxon>
        <taxon>Oceanisphaera</taxon>
    </lineage>
</organism>
<feature type="active site" description="Nucleophile" evidence="11">
    <location>
        <position position="246"/>
    </location>
</feature>
<dbReference type="GO" id="GO:0009254">
    <property type="term" value="P:peptidoglycan turnover"/>
    <property type="evidence" value="ECO:0007669"/>
    <property type="project" value="UniProtKB-UniRule"/>
</dbReference>
<dbReference type="Pfam" id="PF00933">
    <property type="entry name" value="Glyco_hydro_3"/>
    <property type="match status" value="1"/>
</dbReference>
<evidence type="ECO:0000256" key="8">
    <source>
        <dbReference type="ARBA" id="ARBA00023306"/>
    </source>
</evidence>
<dbReference type="InterPro" id="IPR017853">
    <property type="entry name" value="GH"/>
</dbReference>
<evidence type="ECO:0000256" key="9">
    <source>
        <dbReference type="ARBA" id="ARBA00023316"/>
    </source>
</evidence>
<gene>
    <name evidence="11" type="primary">nagZ</name>
    <name evidence="13" type="ORF">CBP12_01585</name>
</gene>
<accession>A0A1Y0CUH8</accession>
<dbReference type="InterPro" id="IPR036962">
    <property type="entry name" value="Glyco_hydro_3_N_sf"/>
</dbReference>
<dbReference type="Gene3D" id="3.20.20.300">
    <property type="entry name" value="Glycoside hydrolase, family 3, N-terminal domain"/>
    <property type="match status" value="1"/>
</dbReference>
<dbReference type="SUPFAM" id="SSF51445">
    <property type="entry name" value="(Trans)glycosidases"/>
    <property type="match status" value="1"/>
</dbReference>
<evidence type="ECO:0000256" key="5">
    <source>
        <dbReference type="ARBA" id="ARBA00022960"/>
    </source>
</evidence>
<evidence type="ECO:0000259" key="12">
    <source>
        <dbReference type="Pfam" id="PF00933"/>
    </source>
</evidence>
<keyword evidence="4 11" id="KW-0378">Hydrolase</keyword>
<comment type="pathway">
    <text evidence="10 11">Cell wall biogenesis; peptidoglycan recycling.</text>
</comment>
<dbReference type="UniPathway" id="UPA00544"/>
<dbReference type="GO" id="GO:0005737">
    <property type="term" value="C:cytoplasm"/>
    <property type="evidence" value="ECO:0007669"/>
    <property type="project" value="UniProtKB-SubCell"/>
</dbReference>
<feature type="site" description="Important for catalytic activity" evidence="11">
    <location>
        <position position="172"/>
    </location>
</feature>
<protein>
    <recommendedName>
        <fullName evidence="11">Beta-hexosaminidase</fullName>
        <ecNumber evidence="11">3.2.1.52</ecNumber>
    </recommendedName>
    <alternativeName>
        <fullName evidence="11">Beta-N-acetylhexosaminidase</fullName>
    </alternativeName>
    <alternativeName>
        <fullName evidence="11">N-acetyl-beta-glucosaminidase</fullName>
    </alternativeName>
</protein>
<reference evidence="14" key="1">
    <citation type="submission" date="2017-05" db="EMBL/GenBank/DDBJ databases">
        <authorList>
            <person name="Sung H."/>
        </authorList>
    </citation>
    <scope>NUCLEOTIDE SEQUENCE [LARGE SCALE GENOMIC DNA]</scope>
    <source>
        <strain evidence="14">AMac2203</strain>
    </source>
</reference>
<dbReference type="NCBIfam" id="NF003740">
    <property type="entry name" value="PRK05337.1"/>
    <property type="match status" value="1"/>
</dbReference>
<proteinExistence type="inferred from homology"/>
<dbReference type="GO" id="GO:0051301">
    <property type="term" value="P:cell division"/>
    <property type="evidence" value="ECO:0007669"/>
    <property type="project" value="UniProtKB-KW"/>
</dbReference>
<evidence type="ECO:0000256" key="2">
    <source>
        <dbReference type="ARBA" id="ARBA00022490"/>
    </source>
</evidence>
<feature type="binding site" evidence="11">
    <location>
        <begin position="161"/>
        <end position="162"/>
    </location>
    <ligand>
        <name>substrate</name>
    </ligand>
</feature>
<comment type="function">
    <text evidence="11">Plays a role in peptidoglycan recycling by cleaving the terminal beta-1,4-linked N-acetylglucosamine (GlcNAc) from peptide-linked peptidoglycan fragments, giving rise to free GlcNAc, anhydro-N-acetylmuramic acid and anhydro-N-acetylmuramic acid-linked peptides.</text>
</comment>
<dbReference type="PROSITE" id="PS00775">
    <property type="entry name" value="GLYCOSYL_HYDROL_F3"/>
    <property type="match status" value="1"/>
</dbReference>
<evidence type="ECO:0000256" key="10">
    <source>
        <dbReference type="ARBA" id="ARBA00037880"/>
    </source>
</evidence>
<keyword evidence="5 11" id="KW-0133">Cell shape</keyword>
<feature type="binding site" evidence="11">
    <location>
        <position position="69"/>
    </location>
    <ligand>
        <name>substrate</name>
    </ligand>
</feature>
<dbReference type="OrthoDB" id="9786661at2"/>
<dbReference type="AlphaFoldDB" id="A0A1Y0CUH8"/>
<evidence type="ECO:0000313" key="14">
    <source>
        <dbReference type="Proteomes" id="UP000243793"/>
    </source>
</evidence>
<comment type="catalytic activity">
    <reaction evidence="1 11">
        <text>Hydrolysis of terminal non-reducing N-acetyl-D-hexosamine residues in N-acetyl-beta-D-hexosaminides.</text>
        <dbReference type="EC" id="3.2.1.52"/>
    </reaction>
</comment>
<feature type="active site" description="Proton donor/acceptor" evidence="11">
    <location>
        <position position="174"/>
    </location>
</feature>
<dbReference type="InterPro" id="IPR022956">
    <property type="entry name" value="Beta_hexosaminidase_bac"/>
</dbReference>
<comment type="subcellular location">
    <subcellularLocation>
        <location evidence="11">Cytoplasm</location>
    </subcellularLocation>
</comment>
<keyword evidence="6 11" id="KW-0573">Peptidoglycan synthesis</keyword>
<dbReference type="InterPro" id="IPR050226">
    <property type="entry name" value="NagZ_Beta-hexosaminidase"/>
</dbReference>
<dbReference type="InterPro" id="IPR019800">
    <property type="entry name" value="Glyco_hydro_3_AS"/>
</dbReference>
<keyword evidence="2 11" id="KW-0963">Cytoplasm</keyword>
<dbReference type="FunFam" id="3.20.20.300:FF:000001">
    <property type="entry name" value="Beta-hexosaminidase"/>
    <property type="match status" value="1"/>
</dbReference>
<dbReference type="GO" id="GO:0004563">
    <property type="term" value="F:beta-N-acetylhexosaminidase activity"/>
    <property type="evidence" value="ECO:0007669"/>
    <property type="project" value="UniProtKB-UniRule"/>
</dbReference>
<comment type="similarity">
    <text evidence="11">Belongs to the glycosyl hydrolase 3 family. NagZ subfamily.</text>
</comment>
<dbReference type="PANTHER" id="PTHR30480:SF13">
    <property type="entry name" value="BETA-HEXOSAMINIDASE"/>
    <property type="match status" value="1"/>
</dbReference>
<feature type="binding site" evidence="11">
    <location>
        <position position="131"/>
    </location>
    <ligand>
        <name>substrate</name>
    </ligand>
</feature>
<evidence type="ECO:0000313" key="13">
    <source>
        <dbReference type="EMBL" id="ART79000.1"/>
    </source>
</evidence>
<evidence type="ECO:0000256" key="3">
    <source>
        <dbReference type="ARBA" id="ARBA00022618"/>
    </source>
</evidence>
<sequence length="338" mass="37067">MGPFILDLHTFELDAEERELLAHPTVGGVIFFSRNYHDKAQLRALVKSIRAINPQLLLTVDHEGGRVQRFREQFFPLPAPGALAHYQGEDKLSLIQDAAWLMAAELLALDIDLSFAPVLDLARGSEVIGDRSFGENPAEVITHAGAYIKGLHLAGMASVAKHFPGHGSVRADSHKESPVDNRDFKTITELDMVPFKELIAKGVVQGVMPAHVIYSHVDEKPAGFSPLWLKQILRQQLGFTGLIFSDDLTMEGAAVVGGYAARAYSALQAGCEVLLACNHRAGAVEIIDALPHHLQCDLAPLRAQRQTSATSIQADMPLESHPHWQAASRRMQDFLARE</sequence>
<name>A0A1Y0CUH8_9GAMM</name>
<dbReference type="PANTHER" id="PTHR30480">
    <property type="entry name" value="BETA-HEXOSAMINIDASE-RELATED"/>
    <property type="match status" value="1"/>
</dbReference>
<evidence type="ECO:0000256" key="4">
    <source>
        <dbReference type="ARBA" id="ARBA00022801"/>
    </source>
</evidence>
<evidence type="ECO:0000256" key="7">
    <source>
        <dbReference type="ARBA" id="ARBA00023295"/>
    </source>
</evidence>
<dbReference type="HAMAP" id="MF_00364">
    <property type="entry name" value="NagZ"/>
    <property type="match status" value="1"/>
</dbReference>
<evidence type="ECO:0000256" key="6">
    <source>
        <dbReference type="ARBA" id="ARBA00022984"/>
    </source>
</evidence>
<keyword evidence="3 11" id="KW-0132">Cell division</keyword>
<dbReference type="GO" id="GO:0005975">
    <property type="term" value="P:carbohydrate metabolic process"/>
    <property type="evidence" value="ECO:0007669"/>
    <property type="project" value="InterPro"/>
</dbReference>
<evidence type="ECO:0000256" key="1">
    <source>
        <dbReference type="ARBA" id="ARBA00001231"/>
    </source>
</evidence>
<dbReference type="Proteomes" id="UP000243793">
    <property type="component" value="Chromosome"/>
</dbReference>
<feature type="binding site" evidence="11">
    <location>
        <position position="61"/>
    </location>
    <ligand>
        <name>substrate</name>
    </ligand>
</feature>
<dbReference type="GO" id="GO:0071555">
    <property type="term" value="P:cell wall organization"/>
    <property type="evidence" value="ECO:0007669"/>
    <property type="project" value="UniProtKB-KW"/>
</dbReference>
<keyword evidence="8 11" id="KW-0131">Cell cycle</keyword>
<dbReference type="EC" id="3.2.1.52" evidence="11"/>
<keyword evidence="9 11" id="KW-0961">Cell wall biogenesis/degradation</keyword>
<dbReference type="EMBL" id="CP021376">
    <property type="protein sequence ID" value="ART79000.1"/>
    <property type="molecule type" value="Genomic_DNA"/>
</dbReference>
<dbReference type="KEGG" id="ocm:CBP12_01585"/>
<dbReference type="InterPro" id="IPR001764">
    <property type="entry name" value="Glyco_hydro_3_N"/>
</dbReference>
<dbReference type="GO" id="GO:0008360">
    <property type="term" value="P:regulation of cell shape"/>
    <property type="evidence" value="ECO:0007669"/>
    <property type="project" value="UniProtKB-KW"/>
</dbReference>
<keyword evidence="7 11" id="KW-0326">Glycosidase</keyword>
<dbReference type="RefSeq" id="WP_086962320.1">
    <property type="nucleotide sequence ID" value="NZ_CP021376.1"/>
</dbReference>
<feature type="domain" description="Glycoside hydrolase family 3 N-terminal" evidence="12">
    <location>
        <begin position="11"/>
        <end position="287"/>
    </location>
</feature>
<dbReference type="GO" id="GO:0009252">
    <property type="term" value="P:peptidoglycan biosynthetic process"/>
    <property type="evidence" value="ECO:0007669"/>
    <property type="project" value="UniProtKB-KW"/>
</dbReference>